<evidence type="ECO:0000313" key="1">
    <source>
        <dbReference type="EMBL" id="CDM59455.1"/>
    </source>
</evidence>
<dbReference type="Proteomes" id="UP000019443">
    <property type="component" value="Chromosome"/>
</dbReference>
<gene>
    <name evidence="1" type="ORF">LPU83_3818</name>
</gene>
<dbReference type="HOGENOM" id="CLU_3047328_0_0_5"/>
<proteinExistence type="predicted"/>
<sequence>MRLASHFPALSIRLALRTIAPFTYSLGEVREISIRQALHRRMVGFLNELPFVRR</sequence>
<evidence type="ECO:0000313" key="2">
    <source>
        <dbReference type="Proteomes" id="UP000019443"/>
    </source>
</evidence>
<organism evidence="1 2">
    <name type="scientific">Rhizobium favelukesii</name>
    <dbReference type="NCBI Taxonomy" id="348824"/>
    <lineage>
        <taxon>Bacteria</taxon>
        <taxon>Pseudomonadati</taxon>
        <taxon>Pseudomonadota</taxon>
        <taxon>Alphaproteobacteria</taxon>
        <taxon>Hyphomicrobiales</taxon>
        <taxon>Rhizobiaceae</taxon>
        <taxon>Rhizobium/Agrobacterium group</taxon>
        <taxon>Rhizobium</taxon>
    </lineage>
</organism>
<dbReference type="KEGG" id="rhl:LPU83_3818"/>
<accession>W6RGJ6</accession>
<dbReference type="AlphaFoldDB" id="W6RGJ6"/>
<reference evidence="1" key="1">
    <citation type="submission" date="2013-11" db="EMBL/GenBank/DDBJ databases">
        <title>Draft genome sequence of the broad-host-range Rhizobium sp. LPU83 strain, a member of the low-genetic diversity Oregon-like Rhizobium sp. group.</title>
        <authorList>
            <person name="Wibberg D."/>
            <person name="Puehler A."/>
            <person name="Schlueter A."/>
        </authorList>
    </citation>
    <scope>NUCLEOTIDE SEQUENCE [LARGE SCALE GENOMIC DNA]</scope>
    <source>
        <strain evidence="1">LPU83</strain>
    </source>
</reference>
<dbReference type="EMBL" id="HG916852">
    <property type="protein sequence ID" value="CDM59455.1"/>
    <property type="molecule type" value="Genomic_DNA"/>
</dbReference>
<keyword evidence="2" id="KW-1185">Reference proteome</keyword>
<protein>
    <submittedName>
        <fullName evidence="1">Uncharacterized protein</fullName>
    </submittedName>
</protein>
<name>W6RGJ6_9HYPH</name>